<sequence>MSAAHFPDPQLPSEESTSSFWLKQPDEFLLGHRTTAELPAEADIVIIGSGIAGAQTARYLCEQDGGAWIEGRRIVMLEAREACWGATGRNGGHCKPSLYAYPRLQHLFDDLGISETLTAINFELRNLSLLTSYIQENGVDCDFHKLPSCDAYFDNESFDLAVSSIGTLRRHAPELADKLTIVTDNATLEGLRVPTAVGAITIKDAAKLWPYKLVSHILKDLIKNRGLNLQTSTPVLAISTLNDGAPIPLHRIHTSRGALTAPIVIHATNAFASHLVPAMRDVIYPVRAQMSALEPPKSLVAKPLDYTYGLVEGERIKAEYLVQEDVRSDGTGGTFLLGGGRKYAKHQGVGVTDDNSVDAEVSGYLRSSVGKYFDDECGYPGKEKMCDAKYMWSGIMGFSADERPWVGKVPGTEGQYILAGFEGHGMAYTTGSAQALAQILHHRYPVLPDDPYSTYWNRNICVALYEFKATAAADNTSPLTQGQELSLEKDDVVDIIEKGHNGWWFGAVVRSKNQDRLNTFGWFPSNFVEEIPLPHGTDGVSMNRFEPSLYARLQEYPEEIFNWFPRSFTVSNERLKHAKEIAKSFDLEEMRSRKRGDTRRLVISKREAEAKEEKEAEARSNELYTQMLYDRYKLQFAVKLLECGKDEDNLLSTLESTALTNIEEKYLTADPDLIRKAKLVKPLKQLQRLTGTPTHQVDRQRISDILSKIDKDKDDDKKRHKTDQPPPATAKTKAKRKLQKGDKAKADSQEQTRQPQSKQTSSRSRNGDGIIVRDFAVEATRDQPVEKDLRASQILPHQHPLIAGLRTDEAVEAGDEWVVIVDERPE</sequence>
<dbReference type="Pfam" id="PF07653">
    <property type="entry name" value="SH3_2"/>
    <property type="match status" value="1"/>
</dbReference>
<dbReference type="SUPFAM" id="SSF50044">
    <property type="entry name" value="SH3-domain"/>
    <property type="match status" value="1"/>
</dbReference>
<dbReference type="PROSITE" id="PS50002">
    <property type="entry name" value="SH3"/>
    <property type="match status" value="1"/>
</dbReference>
<feature type="compositionally biased region" description="Basic and acidic residues" evidence="3">
    <location>
        <begin position="739"/>
        <end position="750"/>
    </location>
</feature>
<dbReference type="PANTHER" id="PTHR13847">
    <property type="entry name" value="SARCOSINE DEHYDROGENASE-RELATED"/>
    <property type="match status" value="1"/>
</dbReference>
<dbReference type="PRINTS" id="PR00452">
    <property type="entry name" value="SH3DOMAIN"/>
</dbReference>
<evidence type="ECO:0000256" key="3">
    <source>
        <dbReference type="SAM" id="MobiDB-lite"/>
    </source>
</evidence>
<dbReference type="InterPro" id="IPR006076">
    <property type="entry name" value="FAD-dep_OxRdtase"/>
</dbReference>
<evidence type="ECO:0000313" key="5">
    <source>
        <dbReference type="EMBL" id="KAJ6262545.1"/>
    </source>
</evidence>
<evidence type="ECO:0000259" key="4">
    <source>
        <dbReference type="PROSITE" id="PS50002"/>
    </source>
</evidence>
<gene>
    <name evidence="5" type="ORF">Dda_3356</name>
</gene>
<organism evidence="5 6">
    <name type="scientific">Drechslerella dactyloides</name>
    <name type="common">Nematode-trapping fungus</name>
    <name type="synonym">Arthrobotrys dactyloides</name>
    <dbReference type="NCBI Taxonomy" id="74499"/>
    <lineage>
        <taxon>Eukaryota</taxon>
        <taxon>Fungi</taxon>
        <taxon>Dikarya</taxon>
        <taxon>Ascomycota</taxon>
        <taxon>Pezizomycotina</taxon>
        <taxon>Orbiliomycetes</taxon>
        <taxon>Orbiliales</taxon>
        <taxon>Orbiliaceae</taxon>
        <taxon>Drechslerella</taxon>
    </lineage>
</organism>
<dbReference type="Gene3D" id="3.50.50.60">
    <property type="entry name" value="FAD/NAD(P)-binding domain"/>
    <property type="match status" value="1"/>
</dbReference>
<evidence type="ECO:0000256" key="2">
    <source>
        <dbReference type="PROSITE-ProRule" id="PRU00192"/>
    </source>
</evidence>
<feature type="domain" description="SH3" evidence="4">
    <location>
        <begin position="456"/>
        <end position="533"/>
    </location>
</feature>
<protein>
    <recommendedName>
        <fullName evidence="4">SH3 domain-containing protein</fullName>
    </recommendedName>
</protein>
<dbReference type="InterPro" id="IPR036188">
    <property type="entry name" value="FAD/NAD-bd_sf"/>
</dbReference>
<dbReference type="Proteomes" id="UP001221413">
    <property type="component" value="Unassembled WGS sequence"/>
</dbReference>
<dbReference type="CDD" id="cd00174">
    <property type="entry name" value="SH3"/>
    <property type="match status" value="1"/>
</dbReference>
<feature type="compositionally biased region" description="Polar residues" evidence="3">
    <location>
        <begin position="751"/>
        <end position="764"/>
    </location>
</feature>
<dbReference type="EMBL" id="JAQGDS010000003">
    <property type="protein sequence ID" value="KAJ6262545.1"/>
    <property type="molecule type" value="Genomic_DNA"/>
</dbReference>
<evidence type="ECO:0000313" key="6">
    <source>
        <dbReference type="Proteomes" id="UP001221413"/>
    </source>
</evidence>
<name>A0AAD6J3I0_DREDA</name>
<keyword evidence="6" id="KW-1185">Reference proteome</keyword>
<dbReference type="InterPro" id="IPR001452">
    <property type="entry name" value="SH3_domain"/>
</dbReference>
<reference evidence="5" key="1">
    <citation type="submission" date="2023-01" db="EMBL/GenBank/DDBJ databases">
        <title>The chitinases involved in constricting ring structure development in the nematode-trapping fungus Drechslerella dactyloides.</title>
        <authorList>
            <person name="Wang R."/>
            <person name="Zhang L."/>
            <person name="Tang P."/>
            <person name="Li S."/>
            <person name="Liang L."/>
        </authorList>
    </citation>
    <scope>NUCLEOTIDE SEQUENCE</scope>
    <source>
        <strain evidence="5">YMF1.00031</strain>
    </source>
</reference>
<dbReference type="PANTHER" id="PTHR13847:SF129">
    <property type="entry name" value="FAD DEPENDENT OXIDOREDUCTASE"/>
    <property type="match status" value="1"/>
</dbReference>
<dbReference type="Gene3D" id="2.30.30.40">
    <property type="entry name" value="SH3 Domains"/>
    <property type="match status" value="1"/>
</dbReference>
<dbReference type="Pfam" id="PF01266">
    <property type="entry name" value="DAO"/>
    <property type="match status" value="1"/>
</dbReference>
<feature type="compositionally biased region" description="Basic and acidic residues" evidence="3">
    <location>
        <begin position="696"/>
        <end position="717"/>
    </location>
</feature>
<proteinExistence type="predicted"/>
<dbReference type="GO" id="GO:0005737">
    <property type="term" value="C:cytoplasm"/>
    <property type="evidence" value="ECO:0007669"/>
    <property type="project" value="TreeGrafter"/>
</dbReference>
<feature type="region of interest" description="Disordered" evidence="3">
    <location>
        <begin position="690"/>
        <end position="770"/>
    </location>
</feature>
<comment type="caution">
    <text evidence="5">The sequence shown here is derived from an EMBL/GenBank/DDBJ whole genome shotgun (WGS) entry which is preliminary data.</text>
</comment>
<dbReference type="AlphaFoldDB" id="A0AAD6J3I0"/>
<accession>A0AAD6J3I0</accession>
<evidence type="ECO:0000256" key="1">
    <source>
        <dbReference type="ARBA" id="ARBA00022443"/>
    </source>
</evidence>
<dbReference type="InterPro" id="IPR036028">
    <property type="entry name" value="SH3-like_dom_sf"/>
</dbReference>
<dbReference type="SMART" id="SM00326">
    <property type="entry name" value="SH3"/>
    <property type="match status" value="1"/>
</dbReference>
<dbReference type="Gene3D" id="3.30.9.10">
    <property type="entry name" value="D-Amino Acid Oxidase, subunit A, domain 2"/>
    <property type="match status" value="1"/>
</dbReference>
<keyword evidence="1 2" id="KW-0728">SH3 domain</keyword>
<dbReference type="SUPFAM" id="SSF51905">
    <property type="entry name" value="FAD/NAD(P)-binding domain"/>
    <property type="match status" value="1"/>
</dbReference>